<accession>A0A9N9DQA5</accession>
<reference evidence="1" key="1">
    <citation type="submission" date="2021-06" db="EMBL/GenBank/DDBJ databases">
        <authorList>
            <person name="Kallberg Y."/>
            <person name="Tangrot J."/>
            <person name="Rosling A."/>
        </authorList>
    </citation>
    <scope>NUCLEOTIDE SEQUENCE</scope>
    <source>
        <strain evidence="1">BR232B</strain>
    </source>
</reference>
<name>A0A9N9DQA5_9GLOM</name>
<dbReference type="EMBL" id="CAJVPI010002629">
    <property type="protein sequence ID" value="CAG8646847.1"/>
    <property type="molecule type" value="Genomic_DNA"/>
</dbReference>
<dbReference type="AlphaFoldDB" id="A0A9N9DQA5"/>
<protein>
    <submittedName>
        <fullName evidence="1">400_t:CDS:1</fullName>
    </submittedName>
</protein>
<keyword evidence="2" id="KW-1185">Reference proteome</keyword>
<comment type="caution">
    <text evidence="1">The sequence shown here is derived from an EMBL/GenBank/DDBJ whole genome shotgun (WGS) entry which is preliminary data.</text>
</comment>
<evidence type="ECO:0000313" key="2">
    <source>
        <dbReference type="Proteomes" id="UP000789739"/>
    </source>
</evidence>
<dbReference type="OrthoDB" id="2442878at2759"/>
<evidence type="ECO:0000313" key="1">
    <source>
        <dbReference type="EMBL" id="CAG8646847.1"/>
    </source>
</evidence>
<dbReference type="Proteomes" id="UP000789739">
    <property type="component" value="Unassembled WGS sequence"/>
</dbReference>
<proteinExistence type="predicted"/>
<organism evidence="1 2">
    <name type="scientific">Paraglomus brasilianum</name>
    <dbReference type="NCBI Taxonomy" id="144538"/>
    <lineage>
        <taxon>Eukaryota</taxon>
        <taxon>Fungi</taxon>
        <taxon>Fungi incertae sedis</taxon>
        <taxon>Mucoromycota</taxon>
        <taxon>Glomeromycotina</taxon>
        <taxon>Glomeromycetes</taxon>
        <taxon>Paraglomerales</taxon>
        <taxon>Paraglomeraceae</taxon>
        <taxon>Paraglomus</taxon>
    </lineage>
</organism>
<gene>
    <name evidence="1" type="ORF">PBRASI_LOCUS10072</name>
</gene>
<sequence length="43" mass="4915">MTGACVPPDLTAFVVNHRNKNVDIDRFWNEVECESLDIDHAKD</sequence>